<proteinExistence type="predicted"/>
<dbReference type="SUPFAM" id="SSF46689">
    <property type="entry name" value="Homeodomain-like"/>
    <property type="match status" value="1"/>
</dbReference>
<feature type="domain" description="HTH tetR-type" evidence="3">
    <location>
        <begin position="7"/>
        <end position="67"/>
    </location>
</feature>
<gene>
    <name evidence="4" type="ORF">NONO_c26100</name>
</gene>
<feature type="DNA-binding region" description="H-T-H motif" evidence="2">
    <location>
        <begin position="30"/>
        <end position="49"/>
    </location>
</feature>
<dbReference type="InterPro" id="IPR001647">
    <property type="entry name" value="HTH_TetR"/>
</dbReference>
<reference evidence="4 5" key="1">
    <citation type="journal article" date="2014" name="Appl. Environ. Microbiol.">
        <title>Insights into the Microbial Degradation of Rubber and Gutta-Percha by Analysis of the Complete Genome of Nocardia nova SH22a.</title>
        <authorList>
            <person name="Luo Q."/>
            <person name="Hiessl S."/>
            <person name="Poehlein A."/>
            <person name="Daniel R."/>
            <person name="Steinbuchel A."/>
        </authorList>
    </citation>
    <scope>NUCLEOTIDE SEQUENCE [LARGE SCALE GENOMIC DNA]</scope>
    <source>
        <strain evidence="4">SH22a</strain>
    </source>
</reference>
<dbReference type="PATRIC" id="fig|1415166.3.peg.2670"/>
<dbReference type="InterPro" id="IPR050109">
    <property type="entry name" value="HTH-type_TetR-like_transc_reg"/>
</dbReference>
<evidence type="ECO:0000256" key="2">
    <source>
        <dbReference type="PROSITE-ProRule" id="PRU00335"/>
    </source>
</evidence>
<dbReference type="Gene3D" id="1.10.357.10">
    <property type="entry name" value="Tetracycline Repressor, domain 2"/>
    <property type="match status" value="1"/>
</dbReference>
<dbReference type="PROSITE" id="PS50977">
    <property type="entry name" value="HTH_TETR_2"/>
    <property type="match status" value="1"/>
</dbReference>
<dbReference type="Pfam" id="PF00440">
    <property type="entry name" value="TetR_N"/>
    <property type="match status" value="1"/>
</dbReference>
<dbReference type="InterPro" id="IPR009057">
    <property type="entry name" value="Homeodomain-like_sf"/>
</dbReference>
<dbReference type="Proteomes" id="UP000019150">
    <property type="component" value="Chromosome"/>
</dbReference>
<dbReference type="eggNOG" id="COG1309">
    <property type="taxonomic scope" value="Bacteria"/>
</dbReference>
<organism evidence="4 5">
    <name type="scientific">Nocardia nova SH22a</name>
    <dbReference type="NCBI Taxonomy" id="1415166"/>
    <lineage>
        <taxon>Bacteria</taxon>
        <taxon>Bacillati</taxon>
        <taxon>Actinomycetota</taxon>
        <taxon>Actinomycetes</taxon>
        <taxon>Mycobacteriales</taxon>
        <taxon>Nocardiaceae</taxon>
        <taxon>Nocardia</taxon>
    </lineage>
</organism>
<evidence type="ECO:0000313" key="5">
    <source>
        <dbReference type="Proteomes" id="UP000019150"/>
    </source>
</evidence>
<dbReference type="HOGENOM" id="CLU_069356_44_3_11"/>
<protein>
    <submittedName>
        <fullName evidence="4">Transcriptional regulator, TetR family</fullName>
    </submittedName>
</protein>
<dbReference type="PRINTS" id="PR00455">
    <property type="entry name" value="HTHTETR"/>
</dbReference>
<keyword evidence="5" id="KW-1185">Reference proteome</keyword>
<name>W5TDW3_9NOCA</name>
<keyword evidence="1 2" id="KW-0238">DNA-binding</keyword>
<dbReference type="GO" id="GO:0003700">
    <property type="term" value="F:DNA-binding transcription factor activity"/>
    <property type="evidence" value="ECO:0007669"/>
    <property type="project" value="TreeGrafter"/>
</dbReference>
<dbReference type="STRING" id="1415166.NONO_c26100"/>
<evidence type="ECO:0000259" key="3">
    <source>
        <dbReference type="PROSITE" id="PS50977"/>
    </source>
</evidence>
<evidence type="ECO:0000256" key="1">
    <source>
        <dbReference type="ARBA" id="ARBA00023125"/>
    </source>
</evidence>
<dbReference type="EMBL" id="CP006850">
    <property type="protein sequence ID" value="AHH17402.1"/>
    <property type="molecule type" value="Genomic_DNA"/>
</dbReference>
<dbReference type="AlphaFoldDB" id="W5TDW3"/>
<accession>W5TDW3</accession>
<sequence>MRYPEGMGNREDLLAGAQHCLFEKGYDRTTVRDIATAAGVSMAAIGYHFGTKEALLGAALAQATRDWGTELTAAVANSADAGGSARFEARWDAVIESIAAHRGLWSATFDALARPDIRQQLADNLGEARAGLARLIEDVAEPPATDPGPTGPPVTDAEAVGALCQILLTGLAAQQLIDAQSTPRGRDLARAIRLIAARLDDTAPE</sequence>
<dbReference type="PANTHER" id="PTHR30055:SF219">
    <property type="entry name" value="TRANSCRIPTIONAL REGULATORY PROTEIN"/>
    <property type="match status" value="1"/>
</dbReference>
<evidence type="ECO:0000313" key="4">
    <source>
        <dbReference type="EMBL" id="AHH17402.1"/>
    </source>
</evidence>
<dbReference type="PANTHER" id="PTHR30055">
    <property type="entry name" value="HTH-TYPE TRANSCRIPTIONAL REGULATOR RUTR"/>
    <property type="match status" value="1"/>
</dbReference>
<dbReference type="KEGG" id="nno:NONO_c26100"/>
<dbReference type="GO" id="GO:0000976">
    <property type="term" value="F:transcription cis-regulatory region binding"/>
    <property type="evidence" value="ECO:0007669"/>
    <property type="project" value="TreeGrafter"/>
</dbReference>